<protein>
    <submittedName>
        <fullName evidence="7">DNA-binding transcriptional regulator, LysR family</fullName>
    </submittedName>
    <submittedName>
        <fullName evidence="6">LysR family transcriptional regulator</fullName>
    </submittedName>
</protein>
<keyword evidence="4" id="KW-0804">Transcription</keyword>
<dbReference type="InterPro" id="IPR005119">
    <property type="entry name" value="LysR_subst-bd"/>
</dbReference>
<gene>
    <name evidence="6" type="ORF">BFL40_27175</name>
    <name evidence="7" type="ORF">SAMN04515675_6196</name>
</gene>
<dbReference type="Pfam" id="PF03466">
    <property type="entry name" value="LysR_substrate"/>
    <property type="match status" value="1"/>
</dbReference>
<dbReference type="Proteomes" id="UP000182179">
    <property type="component" value="Unassembled WGS sequence"/>
</dbReference>
<dbReference type="GO" id="GO:0003700">
    <property type="term" value="F:DNA-binding transcription factor activity"/>
    <property type="evidence" value="ECO:0007669"/>
    <property type="project" value="InterPro"/>
</dbReference>
<dbReference type="RefSeq" id="WP_071486829.1">
    <property type="nucleotide sequence ID" value="NZ_FNTS01000002.1"/>
</dbReference>
<keyword evidence="3 7" id="KW-0238">DNA-binding</keyword>
<dbReference type="InterPro" id="IPR036388">
    <property type="entry name" value="WH-like_DNA-bd_sf"/>
</dbReference>
<dbReference type="GO" id="GO:0006351">
    <property type="term" value="P:DNA-templated transcription"/>
    <property type="evidence" value="ECO:0007669"/>
    <property type="project" value="TreeGrafter"/>
</dbReference>
<reference evidence="6 8" key="1">
    <citation type="submission" date="2016-08" db="EMBL/GenBank/DDBJ databases">
        <title>Draft genome sequence of Pseudomonas costantinii LMG 22119, type strain isolated from cultivated mushroom (Agaricus bisporus) sporophores.</title>
        <authorList>
            <person name="Tambong J.T."/>
        </authorList>
    </citation>
    <scope>NUCLEOTIDE SEQUENCE [LARGE SCALE GENOMIC DNA]</scope>
    <source>
        <strain evidence="6 8">LMG 22119</strain>
    </source>
</reference>
<proteinExistence type="inferred from homology"/>
<dbReference type="PROSITE" id="PS50931">
    <property type="entry name" value="HTH_LYSR"/>
    <property type="match status" value="1"/>
</dbReference>
<dbReference type="InterPro" id="IPR058163">
    <property type="entry name" value="LysR-type_TF_proteobact-type"/>
</dbReference>
<comment type="caution">
    <text evidence="6">The sequence shown here is derived from an EMBL/GenBank/DDBJ whole genome shotgun (WGS) entry which is preliminary data.</text>
</comment>
<dbReference type="Gene3D" id="1.10.10.10">
    <property type="entry name" value="Winged helix-like DNA-binding domain superfamily/Winged helix DNA-binding domain"/>
    <property type="match status" value="1"/>
</dbReference>
<dbReference type="FunFam" id="1.10.10.10:FF:000001">
    <property type="entry name" value="LysR family transcriptional regulator"/>
    <property type="match status" value="1"/>
</dbReference>
<evidence type="ECO:0000256" key="2">
    <source>
        <dbReference type="ARBA" id="ARBA00023015"/>
    </source>
</evidence>
<dbReference type="GO" id="GO:0043565">
    <property type="term" value="F:sequence-specific DNA binding"/>
    <property type="evidence" value="ECO:0007669"/>
    <property type="project" value="TreeGrafter"/>
</dbReference>
<dbReference type="Pfam" id="PF00126">
    <property type="entry name" value="HTH_1"/>
    <property type="match status" value="1"/>
</dbReference>
<name>A0A1S2UHK2_9PSED</name>
<evidence type="ECO:0000313" key="7">
    <source>
        <dbReference type="EMBL" id="SEE55110.1"/>
    </source>
</evidence>
<keyword evidence="2" id="KW-0805">Transcription regulation</keyword>
<organism evidence="6 8">
    <name type="scientific">Pseudomonas costantinii</name>
    <dbReference type="NCBI Taxonomy" id="168469"/>
    <lineage>
        <taxon>Bacteria</taxon>
        <taxon>Pseudomonadati</taxon>
        <taxon>Pseudomonadota</taxon>
        <taxon>Gammaproteobacteria</taxon>
        <taxon>Pseudomonadales</taxon>
        <taxon>Pseudomonadaceae</taxon>
        <taxon>Pseudomonas</taxon>
    </lineage>
</organism>
<dbReference type="Proteomes" id="UP000181661">
    <property type="component" value="Unassembled WGS sequence"/>
</dbReference>
<dbReference type="Gene3D" id="3.40.190.290">
    <property type="match status" value="1"/>
</dbReference>
<keyword evidence="9" id="KW-1185">Reference proteome</keyword>
<accession>A0A1S2UHK2</accession>
<dbReference type="CDD" id="cd08422">
    <property type="entry name" value="PBP2_CrgA_like"/>
    <property type="match status" value="1"/>
</dbReference>
<evidence type="ECO:0000313" key="8">
    <source>
        <dbReference type="Proteomes" id="UP000181661"/>
    </source>
</evidence>
<evidence type="ECO:0000256" key="3">
    <source>
        <dbReference type="ARBA" id="ARBA00023125"/>
    </source>
</evidence>
<dbReference type="AlphaFoldDB" id="A0A1S2UHK2"/>
<dbReference type="OrthoDB" id="9786526at2"/>
<evidence type="ECO:0000256" key="1">
    <source>
        <dbReference type="ARBA" id="ARBA00009437"/>
    </source>
</evidence>
<comment type="similarity">
    <text evidence="1">Belongs to the LysR transcriptional regulatory family.</text>
</comment>
<dbReference type="PANTHER" id="PTHR30537">
    <property type="entry name" value="HTH-TYPE TRANSCRIPTIONAL REGULATOR"/>
    <property type="match status" value="1"/>
</dbReference>
<evidence type="ECO:0000313" key="6">
    <source>
        <dbReference type="EMBL" id="OIN45924.1"/>
    </source>
</evidence>
<reference evidence="7 9" key="2">
    <citation type="submission" date="2016-10" db="EMBL/GenBank/DDBJ databases">
        <authorList>
            <person name="Varghese N."/>
            <person name="Submissions S."/>
        </authorList>
    </citation>
    <scope>NUCLEOTIDE SEQUENCE [LARGE SCALE GENOMIC DNA]</scope>
    <source>
        <strain evidence="7 9">BS2773</strain>
    </source>
</reference>
<dbReference type="InterPro" id="IPR000847">
    <property type="entry name" value="LysR_HTH_N"/>
</dbReference>
<sequence length="313" mass="34923">MDVLNGMLVFARVVDSGSFASAAEALDLSGAQVSRLISDLEKHLETRLLQRTTRRLSLTESGERFLLRCRDILHDVREATAEASGAHLNPRGRLRVHCMSGLGVLIAPLIARYCERYPEVSVELTLSQHNPDPLEEGHDVVISIAHALPDSALVSQTVGQLFSVPCAAPSYLAKYGVPEHPRQLMQHRRLHLQDFQEDAWLFKGEEDIAISPGDTFRTNVADAMVKVTQEGMGISLLPFFSAYPALQDGSLVRLLPDYRLRERNIFAVYPSRRFLDAKVRTWVECLQAQLPGLLAKHVEVKKNQQSGPIPCRL</sequence>
<dbReference type="PANTHER" id="PTHR30537:SF5">
    <property type="entry name" value="HTH-TYPE TRANSCRIPTIONAL ACTIVATOR TTDR-RELATED"/>
    <property type="match status" value="1"/>
</dbReference>
<dbReference type="EMBL" id="MDDR01000052">
    <property type="protein sequence ID" value="OIN45924.1"/>
    <property type="molecule type" value="Genomic_DNA"/>
</dbReference>
<feature type="domain" description="HTH lysR-type" evidence="5">
    <location>
        <begin position="1"/>
        <end position="59"/>
    </location>
</feature>
<evidence type="ECO:0000313" key="9">
    <source>
        <dbReference type="Proteomes" id="UP000182179"/>
    </source>
</evidence>
<evidence type="ECO:0000256" key="4">
    <source>
        <dbReference type="ARBA" id="ARBA00023163"/>
    </source>
</evidence>
<evidence type="ECO:0000259" key="5">
    <source>
        <dbReference type="PROSITE" id="PS50931"/>
    </source>
</evidence>
<dbReference type="SUPFAM" id="SSF53850">
    <property type="entry name" value="Periplasmic binding protein-like II"/>
    <property type="match status" value="1"/>
</dbReference>
<dbReference type="InterPro" id="IPR036390">
    <property type="entry name" value="WH_DNA-bd_sf"/>
</dbReference>
<dbReference type="EMBL" id="FNTS01000002">
    <property type="protein sequence ID" value="SEE55110.1"/>
    <property type="molecule type" value="Genomic_DNA"/>
</dbReference>
<dbReference type="SUPFAM" id="SSF46785">
    <property type="entry name" value="Winged helix' DNA-binding domain"/>
    <property type="match status" value="1"/>
</dbReference>